<protein>
    <submittedName>
        <fullName evidence="2">Uncharacterized protein</fullName>
    </submittedName>
</protein>
<evidence type="ECO:0000313" key="2">
    <source>
        <dbReference type="EMBL" id="JAP92392.1"/>
    </source>
</evidence>
<sequence>SFTNFIKSPAPIFQFCSSLDEAPSCVEVLNMEIKQFLGAESIIAFDSQNIVSTINTIYTVLQRLKQEQIASSSMEEHLVKIKQNLQIKNQQILQLQSDHQRELSLLTAQIQSFQQQENLINQKLTKTSENLHQTMVNYEDLKRKLDIADKTRKRLLIDNESLQLQLQKQSKTQIVQSKRDISVLESAVRQLYEDIYRVQLQKSQNFDENLMILSEAVAHVQKTYNEDMQNTTGQIIMLSKKLKEIGK</sequence>
<keyword evidence="1" id="KW-0175">Coiled coil</keyword>
<organism evidence="2">
    <name type="scientific">Trepomonas sp. PC1</name>
    <dbReference type="NCBI Taxonomy" id="1076344"/>
    <lineage>
        <taxon>Eukaryota</taxon>
        <taxon>Metamonada</taxon>
        <taxon>Diplomonadida</taxon>
        <taxon>Hexamitidae</taxon>
        <taxon>Hexamitinae</taxon>
        <taxon>Trepomonas</taxon>
    </lineage>
</organism>
<name>A0A146K6C3_9EUKA</name>
<evidence type="ECO:0000256" key="1">
    <source>
        <dbReference type="SAM" id="Coils"/>
    </source>
</evidence>
<dbReference type="AlphaFoldDB" id="A0A146K6C3"/>
<feature type="non-terminal residue" evidence="2">
    <location>
        <position position="1"/>
    </location>
</feature>
<reference evidence="2" key="1">
    <citation type="submission" date="2015-07" db="EMBL/GenBank/DDBJ databases">
        <title>Adaptation to a free-living lifestyle via gene acquisitions in the diplomonad Trepomonas sp. PC1.</title>
        <authorList>
            <person name="Xu F."/>
            <person name="Jerlstrom-Hultqvist J."/>
            <person name="Kolisko M."/>
            <person name="Simpson A.G.B."/>
            <person name="Roger A.J."/>
            <person name="Svard S.G."/>
            <person name="Andersson J.O."/>
        </authorList>
    </citation>
    <scope>NUCLEOTIDE SEQUENCE</scope>
    <source>
        <strain evidence="2">PC1</strain>
    </source>
</reference>
<proteinExistence type="predicted"/>
<dbReference type="EMBL" id="GDID01004214">
    <property type="protein sequence ID" value="JAP92392.1"/>
    <property type="molecule type" value="Transcribed_RNA"/>
</dbReference>
<feature type="coiled-coil region" evidence="1">
    <location>
        <begin position="78"/>
        <end position="158"/>
    </location>
</feature>
<gene>
    <name evidence="2" type="ORF">TPC1_15683</name>
</gene>
<accession>A0A146K6C3</accession>